<reference evidence="7" key="1">
    <citation type="submission" date="2022-08" db="UniProtKB">
        <authorList>
            <consortium name="EnsemblMetazoa"/>
        </authorList>
    </citation>
    <scope>IDENTIFICATION</scope>
    <source>
        <strain evidence="7">05x7-T-G4-1.051#20</strain>
    </source>
</reference>
<dbReference type="InterPro" id="IPR036226">
    <property type="entry name" value="LipOase_C_sf"/>
</dbReference>
<dbReference type="Gene3D" id="1.20.245.10">
    <property type="entry name" value="Lipoxygenase-1, Domain 5"/>
    <property type="match status" value="1"/>
</dbReference>
<keyword evidence="3" id="KW-0560">Oxidoreductase</keyword>
<keyword evidence="8" id="KW-1185">Reference proteome</keyword>
<dbReference type="GO" id="GO:0034440">
    <property type="term" value="P:lipid oxidation"/>
    <property type="evidence" value="ECO:0007669"/>
    <property type="project" value="InterPro"/>
</dbReference>
<accession>A0A8W8JEP0</accession>
<evidence type="ECO:0000259" key="6">
    <source>
        <dbReference type="PROSITE" id="PS51393"/>
    </source>
</evidence>
<keyword evidence="2" id="KW-0223">Dioxygenase</keyword>
<dbReference type="OMA" id="ANFIYIC"/>
<dbReference type="InterPro" id="IPR013819">
    <property type="entry name" value="LipOase_C"/>
</dbReference>
<dbReference type="EnsemblMetazoa" id="G18140.1">
    <property type="protein sequence ID" value="G18140.1:cds"/>
    <property type="gene ID" value="G18140"/>
</dbReference>
<organism evidence="7 8">
    <name type="scientific">Magallana gigas</name>
    <name type="common">Pacific oyster</name>
    <name type="synonym">Crassostrea gigas</name>
    <dbReference type="NCBI Taxonomy" id="29159"/>
    <lineage>
        <taxon>Eukaryota</taxon>
        <taxon>Metazoa</taxon>
        <taxon>Spiralia</taxon>
        <taxon>Lophotrochozoa</taxon>
        <taxon>Mollusca</taxon>
        <taxon>Bivalvia</taxon>
        <taxon>Autobranchia</taxon>
        <taxon>Pteriomorphia</taxon>
        <taxon>Ostreida</taxon>
        <taxon>Ostreoidea</taxon>
        <taxon>Ostreidae</taxon>
        <taxon>Magallana</taxon>
    </lineage>
</organism>
<evidence type="ECO:0000256" key="2">
    <source>
        <dbReference type="ARBA" id="ARBA00022964"/>
    </source>
</evidence>
<keyword evidence="5" id="KW-1133">Transmembrane helix</keyword>
<keyword evidence="1" id="KW-0479">Metal-binding</keyword>
<sequence>MGNRQNVQVKLPQNDDETETRRQNLQSTRNKYQLQQPTFGLTDLEQRLVNIVNLPPMLREFPKEEKRSFYFSFFNGLRIISGVIYMLIFGRGKWTIQQMIRHFRDSKVIKEPKGCEVWRKEEVDRPNQTQSQRAQADHWFAWQRMNGLTRNLIRKVQTIPEQFVPFVNIIEENHPYLAGKTLETHIQQGTLFVVDLTEISLNEPTLLSTMALFGIYKDVLMPVAVWMNIKDVKDGKVYTPRLNGDNTEIRQWVKMRMWFNMLEGQYHTSITHVGFTHFLMEGVSICIHRNLSDRHPIYKILLPHFQFMHAGNKFTVDDLFPVGAHFDKGTYIGRVTMLRLISKHNENWAYSTHASLLKGLETRGVKTIPGYFFKDDALLLHKAIHQFVYEYAAHYYGNDDVNVQQDNEIQSFRQELLLPRKTNGTGGCGMNGIPEFTSIENLVEVLTNIIYICSVEHSVSNFPAYDHYAFPPNMPDILHGQPEDEMNDLDEAMPTGKEIFYTIGSKRTSSQVLTSSLGNYDDRYLKTMDNDGRAFVEKFQQNLLGVTEQINQRNNDITAGNNGKEIKEYPFEWLLPENVLNSINV</sequence>
<dbReference type="SUPFAM" id="SSF48484">
    <property type="entry name" value="Lipoxigenase"/>
    <property type="match status" value="1"/>
</dbReference>
<feature type="transmembrane region" description="Helical" evidence="5">
    <location>
        <begin position="69"/>
        <end position="89"/>
    </location>
</feature>
<dbReference type="PROSITE" id="PS51393">
    <property type="entry name" value="LIPOXYGENASE_3"/>
    <property type="match status" value="1"/>
</dbReference>
<dbReference type="Gene3D" id="3.10.450.60">
    <property type="match status" value="1"/>
</dbReference>
<dbReference type="OrthoDB" id="407298at2759"/>
<evidence type="ECO:0000256" key="3">
    <source>
        <dbReference type="ARBA" id="ARBA00023002"/>
    </source>
</evidence>
<protein>
    <recommendedName>
        <fullName evidence="6">Lipoxygenase domain-containing protein</fullName>
    </recommendedName>
</protein>
<feature type="domain" description="Lipoxygenase" evidence="6">
    <location>
        <begin position="1"/>
        <end position="585"/>
    </location>
</feature>
<dbReference type="Pfam" id="PF00305">
    <property type="entry name" value="Lipoxygenase"/>
    <property type="match status" value="1"/>
</dbReference>
<keyword evidence="5" id="KW-0472">Membrane</keyword>
<evidence type="ECO:0000313" key="8">
    <source>
        <dbReference type="Proteomes" id="UP000005408"/>
    </source>
</evidence>
<keyword evidence="5" id="KW-0812">Transmembrane</keyword>
<dbReference type="GO" id="GO:0046872">
    <property type="term" value="F:metal ion binding"/>
    <property type="evidence" value="ECO:0007669"/>
    <property type="project" value="UniProtKB-KW"/>
</dbReference>
<name>A0A8W8JEP0_MAGGI</name>
<dbReference type="GO" id="GO:0016702">
    <property type="term" value="F:oxidoreductase activity, acting on single donors with incorporation of molecular oxygen, incorporation of two atoms of oxygen"/>
    <property type="evidence" value="ECO:0007669"/>
    <property type="project" value="InterPro"/>
</dbReference>
<proteinExistence type="predicted"/>
<evidence type="ECO:0000256" key="1">
    <source>
        <dbReference type="ARBA" id="ARBA00022723"/>
    </source>
</evidence>
<dbReference type="AlphaFoldDB" id="A0A8W8JEP0"/>
<feature type="region of interest" description="Disordered" evidence="4">
    <location>
        <begin position="1"/>
        <end position="28"/>
    </location>
</feature>
<evidence type="ECO:0000256" key="4">
    <source>
        <dbReference type="SAM" id="MobiDB-lite"/>
    </source>
</evidence>
<dbReference type="Proteomes" id="UP000005408">
    <property type="component" value="Unassembled WGS sequence"/>
</dbReference>
<dbReference type="InterPro" id="IPR000907">
    <property type="entry name" value="LipOase"/>
</dbReference>
<evidence type="ECO:0000256" key="5">
    <source>
        <dbReference type="SAM" id="Phobius"/>
    </source>
</evidence>
<evidence type="ECO:0000313" key="7">
    <source>
        <dbReference type="EnsemblMetazoa" id="G18140.1:cds"/>
    </source>
</evidence>
<dbReference type="PANTHER" id="PTHR11771">
    <property type="entry name" value="LIPOXYGENASE"/>
    <property type="match status" value="1"/>
</dbReference>